<dbReference type="Pfam" id="PF00248">
    <property type="entry name" value="Aldo_ket_red"/>
    <property type="match status" value="1"/>
</dbReference>
<organism evidence="2 3">
    <name type="scientific">Aphanothece hegewaldii CCALA 016</name>
    <dbReference type="NCBI Taxonomy" id="2107694"/>
    <lineage>
        <taxon>Bacteria</taxon>
        <taxon>Bacillati</taxon>
        <taxon>Cyanobacteriota</taxon>
        <taxon>Cyanophyceae</taxon>
        <taxon>Oscillatoriophycideae</taxon>
        <taxon>Chroococcales</taxon>
        <taxon>Aphanothecaceae</taxon>
        <taxon>Aphanothece</taxon>
    </lineage>
</organism>
<evidence type="ECO:0000313" key="2">
    <source>
        <dbReference type="EMBL" id="PSF35442.1"/>
    </source>
</evidence>
<reference evidence="2 3" key="2">
    <citation type="submission" date="2018-03" db="EMBL/GenBank/DDBJ databases">
        <authorList>
            <person name="Keele B.F."/>
        </authorList>
    </citation>
    <scope>NUCLEOTIDE SEQUENCE [LARGE SCALE GENOMIC DNA]</scope>
    <source>
        <strain evidence="2 3">CCALA 016</strain>
    </source>
</reference>
<proteinExistence type="predicted"/>
<dbReference type="PROSITE" id="PS51318">
    <property type="entry name" value="TAT"/>
    <property type="match status" value="1"/>
</dbReference>
<comment type="caution">
    <text evidence="2">The sequence shown here is derived from an EMBL/GenBank/DDBJ whole genome shotgun (WGS) entry which is preliminary data.</text>
</comment>
<feature type="domain" description="NADP-dependent oxidoreductase" evidence="1">
    <location>
        <begin position="76"/>
        <end position="270"/>
    </location>
</feature>
<dbReference type="Gene3D" id="3.20.20.100">
    <property type="entry name" value="NADP-dependent oxidoreductase domain"/>
    <property type="match status" value="1"/>
</dbReference>
<keyword evidence="3" id="KW-1185">Reference proteome</keyword>
<dbReference type="CDD" id="cd19100">
    <property type="entry name" value="AKR_unchar"/>
    <property type="match status" value="1"/>
</dbReference>
<dbReference type="AlphaFoldDB" id="A0A2T1LUY6"/>
<gene>
    <name evidence="2" type="ORF">C7H19_16820</name>
</gene>
<accession>A0A2T1LUY6</accession>
<dbReference type="OrthoDB" id="9773828at2"/>
<dbReference type="SUPFAM" id="SSF51430">
    <property type="entry name" value="NAD(P)-linked oxidoreductase"/>
    <property type="match status" value="1"/>
</dbReference>
<reference evidence="2 3" key="1">
    <citation type="submission" date="2018-03" db="EMBL/GenBank/DDBJ databases">
        <title>The ancient ancestry and fast evolution of plastids.</title>
        <authorList>
            <person name="Moore K.R."/>
            <person name="Magnabosco C."/>
            <person name="Momper L."/>
            <person name="Gold D.A."/>
            <person name="Bosak T."/>
            <person name="Fournier G.P."/>
        </authorList>
    </citation>
    <scope>NUCLEOTIDE SEQUENCE [LARGE SCALE GENOMIC DNA]</scope>
    <source>
        <strain evidence="2 3">CCALA 016</strain>
    </source>
</reference>
<protein>
    <submittedName>
        <fullName evidence="2">Aldo/keto reductase</fullName>
    </submittedName>
</protein>
<dbReference type="InterPro" id="IPR023210">
    <property type="entry name" value="NADP_OxRdtase_dom"/>
</dbReference>
<dbReference type="PANTHER" id="PTHR43312:SF1">
    <property type="entry name" value="NADP-DEPENDENT OXIDOREDUCTASE DOMAIN-CONTAINING PROTEIN"/>
    <property type="match status" value="1"/>
</dbReference>
<dbReference type="InterPro" id="IPR006311">
    <property type="entry name" value="TAT_signal"/>
</dbReference>
<evidence type="ECO:0000313" key="3">
    <source>
        <dbReference type="Proteomes" id="UP000239001"/>
    </source>
</evidence>
<evidence type="ECO:0000259" key="1">
    <source>
        <dbReference type="Pfam" id="PF00248"/>
    </source>
</evidence>
<dbReference type="InterPro" id="IPR036812">
    <property type="entry name" value="NAD(P)_OxRdtase_dom_sf"/>
</dbReference>
<name>A0A2T1LUY6_9CHRO</name>
<sequence>MDLTRRNLLKTASVSGLMAAGLAASDGILRPLLASSENAKEPNQVLKENQSIAAQTKNNGMIYRTLGHTGERVSVIGLGGHHIGRIKEEQESIKLIRSAIDQGINFMDNSWDYHNGRSERWMGKALKDGYREKVFLMTKLDGRTKGAAMMQIDESLKALQTNYIDLMQHHEIIRMEDPDRVFAKGGAMEAVVEAQKAGKIRYIGFTGHKDPLVHLRMLEVAAQNKFRFDTVQMPLNVMDAHFRSFERLVLPMLEKEQIGVLGMKSMGDPYILRSNTVTPIECLHYAMNLPTSTVITGIDSMQILEQALEAVRTFKPMNPEQVMDLLNRTREAAAKGQYELYKTTSQFDSTAQNPSWLG</sequence>
<dbReference type="PANTHER" id="PTHR43312">
    <property type="entry name" value="D-THREO-ALDOSE 1-DEHYDROGENASE"/>
    <property type="match status" value="1"/>
</dbReference>
<dbReference type="EMBL" id="PXOH01000020">
    <property type="protein sequence ID" value="PSF35442.1"/>
    <property type="molecule type" value="Genomic_DNA"/>
</dbReference>
<dbReference type="Proteomes" id="UP000239001">
    <property type="component" value="Unassembled WGS sequence"/>
</dbReference>
<dbReference type="InterPro" id="IPR053135">
    <property type="entry name" value="AKR2_Oxidoreductase"/>
</dbReference>